<dbReference type="Gene3D" id="1.10.150.240">
    <property type="entry name" value="Putative phosphatase, domain 2"/>
    <property type="match status" value="1"/>
</dbReference>
<evidence type="ECO:0000313" key="2">
    <source>
        <dbReference type="Proteomes" id="UP000664109"/>
    </source>
</evidence>
<dbReference type="InterPro" id="IPR050155">
    <property type="entry name" value="HAD-like_hydrolase_sf"/>
</dbReference>
<gene>
    <name evidence="1" type="ORF">JE024_36950</name>
</gene>
<keyword evidence="2" id="KW-1185">Reference proteome</keyword>
<dbReference type="EMBL" id="JAFEJA010000002">
    <property type="protein sequence ID" value="MBM9624162.1"/>
    <property type="molecule type" value="Genomic_DNA"/>
</dbReference>
<name>A0ABS2V4N9_9ACTN</name>
<proteinExistence type="predicted"/>
<evidence type="ECO:0008006" key="3">
    <source>
        <dbReference type="Google" id="ProtNLM"/>
    </source>
</evidence>
<protein>
    <recommendedName>
        <fullName evidence="3">HAD family hydrolase</fullName>
    </recommendedName>
</protein>
<dbReference type="Proteomes" id="UP000664109">
    <property type="component" value="Unassembled WGS sequence"/>
</dbReference>
<sequence>MKDSSTPPPYGLLVLDIDGTLLDTPHLRAWNQALRQVLGPAIDNWTHGGLTAYAYQRHVAGRPRDAGARAAFASVGVDPTPALVDRLVTVKQSAFLALAGSTLLFPDAARLLDRAAERDIPLAFCTASRNAGTLLRGLLAGHPRAAWLTSRIDRSLGAGGPHPPADRAEAVRRVVRVWETAPERTLVVDDTEHGVAAGLTIGADALLIDRTAHLAPEDTAPRVSTLDEIDLDDWAVPAGKEST</sequence>
<dbReference type="Gene3D" id="3.40.50.1000">
    <property type="entry name" value="HAD superfamily/HAD-like"/>
    <property type="match status" value="1"/>
</dbReference>
<dbReference type="InterPro" id="IPR023198">
    <property type="entry name" value="PGP-like_dom2"/>
</dbReference>
<accession>A0ABS2V4N9</accession>
<organism evidence="1 2">
    <name type="scientific">Streptomyces zhihengii</name>
    <dbReference type="NCBI Taxonomy" id="1818004"/>
    <lineage>
        <taxon>Bacteria</taxon>
        <taxon>Bacillati</taxon>
        <taxon>Actinomycetota</taxon>
        <taxon>Actinomycetes</taxon>
        <taxon>Kitasatosporales</taxon>
        <taxon>Streptomycetaceae</taxon>
        <taxon>Streptomyces</taxon>
    </lineage>
</organism>
<dbReference type="SUPFAM" id="SSF56784">
    <property type="entry name" value="HAD-like"/>
    <property type="match status" value="1"/>
</dbReference>
<comment type="caution">
    <text evidence="1">The sequence shown here is derived from an EMBL/GenBank/DDBJ whole genome shotgun (WGS) entry which is preliminary data.</text>
</comment>
<dbReference type="InterPro" id="IPR023214">
    <property type="entry name" value="HAD_sf"/>
</dbReference>
<reference evidence="1 2" key="1">
    <citation type="journal article" date="2016" name="Arch. Microbiol.">
        <title>Streptomyces zhihengii sp. nov., isolated from rhizospheric soil of Psammosilene tunicoides.</title>
        <authorList>
            <person name="Huang M.J."/>
            <person name="Fei J.J."/>
            <person name="Salam N."/>
            <person name="Kim C.J."/>
            <person name="Hozzein W.N."/>
            <person name="Xiao M."/>
            <person name="Huang H.Q."/>
            <person name="Li W.J."/>
        </authorList>
    </citation>
    <scope>NUCLEOTIDE SEQUENCE [LARGE SCALE GENOMIC DNA]</scope>
    <source>
        <strain evidence="1 2">YIM T102</strain>
    </source>
</reference>
<dbReference type="PANTHER" id="PTHR43434:SF1">
    <property type="entry name" value="PHOSPHOGLYCOLATE PHOSPHATASE"/>
    <property type="match status" value="1"/>
</dbReference>
<evidence type="ECO:0000313" key="1">
    <source>
        <dbReference type="EMBL" id="MBM9624162.1"/>
    </source>
</evidence>
<dbReference type="InterPro" id="IPR036412">
    <property type="entry name" value="HAD-like_sf"/>
</dbReference>
<dbReference type="RefSeq" id="WP_205378198.1">
    <property type="nucleotide sequence ID" value="NZ_JAFEJA010000002.1"/>
</dbReference>
<dbReference type="PANTHER" id="PTHR43434">
    <property type="entry name" value="PHOSPHOGLYCOLATE PHOSPHATASE"/>
    <property type="match status" value="1"/>
</dbReference>
<dbReference type="Pfam" id="PF00702">
    <property type="entry name" value="Hydrolase"/>
    <property type="match status" value="1"/>
</dbReference>